<keyword evidence="4" id="KW-1185">Reference proteome</keyword>
<dbReference type="InterPro" id="IPR052744">
    <property type="entry name" value="GPAT/DAPAT"/>
</dbReference>
<evidence type="ECO:0000313" key="4">
    <source>
        <dbReference type="Proteomes" id="UP000521943"/>
    </source>
</evidence>
<dbReference type="SUPFAM" id="SSF69593">
    <property type="entry name" value="Glycerol-3-phosphate (1)-acyltransferase"/>
    <property type="match status" value="1"/>
</dbReference>
<evidence type="ECO:0000256" key="1">
    <source>
        <dbReference type="SAM" id="Phobius"/>
    </source>
</evidence>
<dbReference type="SMART" id="SM00563">
    <property type="entry name" value="PlsC"/>
    <property type="match status" value="1"/>
</dbReference>
<dbReference type="GO" id="GO:0004366">
    <property type="term" value="F:glycerol-3-phosphate O-acyltransferase activity"/>
    <property type="evidence" value="ECO:0007669"/>
    <property type="project" value="TreeGrafter"/>
</dbReference>
<keyword evidence="1" id="KW-0812">Transmembrane</keyword>
<evidence type="ECO:0000313" key="3">
    <source>
        <dbReference type="EMBL" id="KAF6760508.1"/>
    </source>
</evidence>
<dbReference type="GO" id="GO:0016287">
    <property type="term" value="F:glycerone-phosphate O-acyltransferase activity"/>
    <property type="evidence" value="ECO:0007669"/>
    <property type="project" value="TreeGrafter"/>
</dbReference>
<organism evidence="3 4">
    <name type="scientific">Ephemerocybe angulata</name>
    <dbReference type="NCBI Taxonomy" id="980116"/>
    <lineage>
        <taxon>Eukaryota</taxon>
        <taxon>Fungi</taxon>
        <taxon>Dikarya</taxon>
        <taxon>Basidiomycota</taxon>
        <taxon>Agaricomycotina</taxon>
        <taxon>Agaricomycetes</taxon>
        <taxon>Agaricomycetidae</taxon>
        <taxon>Agaricales</taxon>
        <taxon>Agaricineae</taxon>
        <taxon>Psathyrellaceae</taxon>
        <taxon>Ephemerocybe</taxon>
    </lineage>
</organism>
<feature type="transmembrane region" description="Helical" evidence="1">
    <location>
        <begin position="387"/>
        <end position="408"/>
    </location>
</feature>
<dbReference type="InterPro" id="IPR002123">
    <property type="entry name" value="Plipid/glycerol_acylTrfase"/>
</dbReference>
<keyword evidence="3" id="KW-0808">Transferase</keyword>
<comment type="caution">
    <text evidence="3">The sequence shown here is derived from an EMBL/GenBank/DDBJ whole genome shotgun (WGS) entry which is preliminary data.</text>
</comment>
<dbReference type="PANTHER" id="PTHR31605">
    <property type="entry name" value="GLYCEROL-3-PHOSPHATE O-ACYLTRANSFERASE 1"/>
    <property type="match status" value="1"/>
</dbReference>
<dbReference type="Pfam" id="PF01553">
    <property type="entry name" value="Acyltransferase"/>
    <property type="match status" value="1"/>
</dbReference>
<keyword evidence="3" id="KW-0012">Acyltransferase</keyword>
<name>A0A8H6IAD9_9AGAR</name>
<dbReference type="Proteomes" id="UP000521943">
    <property type="component" value="Unassembled WGS sequence"/>
</dbReference>
<dbReference type="EMBL" id="JACGCI010000012">
    <property type="protein sequence ID" value="KAF6760508.1"/>
    <property type="molecule type" value="Genomic_DNA"/>
</dbReference>
<dbReference type="GO" id="GO:0008654">
    <property type="term" value="P:phospholipid biosynthetic process"/>
    <property type="evidence" value="ECO:0007669"/>
    <property type="project" value="TreeGrafter"/>
</dbReference>
<dbReference type="OrthoDB" id="1044435at2759"/>
<protein>
    <submittedName>
        <fullName evidence="3">Glycerol-3-phosphate O-acyltransferase</fullName>
    </submittedName>
</protein>
<sequence length="575" mass="63045">MELKLVYRFLRQVSDWVVDNYYSEVVVEGEENVPIHGPIIIASTHHNEMIDIAALAAKLPHRRHLAFWAKASMFKNPLGRAVMTSSGAIPVRRNPNNAANADAKVKDGASTALSTEEELAARASLFRETTLVLKNDGVVGIFPEGTSCTGWRVFQTMPGAAWAALEYTRAIQGEEGAQGVKIVPVAITYTDKSEYLSRIHIRYGEPIRLDDYVDELLAKGTDPNVAAKSVASKVTAEIEARLVQITVNAPDWEAICATKTATQILWTDEDRIPLGKWVDFNQRFVALLDDSLSGGDLSVKDRLCKYNALLHYSGIEHRALASLLPSPTSTSVLAPATVSMLTRLPLAVLKFTLFFPSLLFVLPGYFTGPLAKRLLAKPEEEEGFSQFKAIAGGLGVGANIALLFGALWRFQDAGYYAGAGASHKLGRIAQTLGVTYLGATLLMRWHNLLVKGNYKNLKLLQTYWKILRFSASRSVALDASQLESYKKPPHPVVNPFIKSKYLSDLPPHPPHPPANSSKKLLAYLFDARRDAEAALGRHLDESTGNGGLRRVMEKAGAKVPVIKGQRVFVNGNYLA</sequence>
<accession>A0A8H6IAD9</accession>
<feature type="transmembrane region" description="Helical" evidence="1">
    <location>
        <begin position="344"/>
        <end position="366"/>
    </location>
</feature>
<reference evidence="3 4" key="1">
    <citation type="submission" date="2020-07" db="EMBL/GenBank/DDBJ databases">
        <title>Comparative genomics of pyrophilous fungi reveals a link between fire events and developmental genes.</title>
        <authorList>
            <consortium name="DOE Joint Genome Institute"/>
            <person name="Steindorff A.S."/>
            <person name="Carver A."/>
            <person name="Calhoun S."/>
            <person name="Stillman K."/>
            <person name="Liu H."/>
            <person name="Lipzen A."/>
            <person name="Pangilinan J."/>
            <person name="Labutti K."/>
            <person name="Bruns T.D."/>
            <person name="Grigoriev I.V."/>
        </authorList>
    </citation>
    <scope>NUCLEOTIDE SEQUENCE [LARGE SCALE GENOMIC DNA]</scope>
    <source>
        <strain evidence="3 4">CBS 144469</strain>
    </source>
</reference>
<dbReference type="AlphaFoldDB" id="A0A8H6IAD9"/>
<dbReference type="PANTHER" id="PTHR31605:SF0">
    <property type="entry name" value="GLYCEROL-3-PHOSPHATE O-ACYLTRANSFERASE 1"/>
    <property type="match status" value="1"/>
</dbReference>
<keyword evidence="1" id="KW-1133">Transmembrane helix</keyword>
<feature type="domain" description="Phospholipid/glycerol acyltransferase" evidence="2">
    <location>
        <begin position="39"/>
        <end position="190"/>
    </location>
</feature>
<keyword evidence="1" id="KW-0472">Membrane</keyword>
<feature type="transmembrane region" description="Helical" evidence="1">
    <location>
        <begin position="428"/>
        <end position="445"/>
    </location>
</feature>
<proteinExistence type="predicted"/>
<evidence type="ECO:0000259" key="2">
    <source>
        <dbReference type="SMART" id="SM00563"/>
    </source>
</evidence>
<gene>
    <name evidence="3" type="ORF">DFP72DRAFT_1062889</name>
</gene>